<dbReference type="Proteomes" id="UP000006911">
    <property type="component" value="Unassembled WGS sequence"/>
</dbReference>
<dbReference type="HOGENOM" id="CLU_2741885_0_0_1"/>
<dbReference type="EMBL" id="FN430098">
    <property type="protein sequence ID" value="CAZ82060.1"/>
    <property type="molecule type" value="Genomic_DNA"/>
</dbReference>
<organism evidence="1 2">
    <name type="scientific">Tuber melanosporum (strain Mel28)</name>
    <name type="common">Perigord black truffle</name>
    <dbReference type="NCBI Taxonomy" id="656061"/>
    <lineage>
        <taxon>Eukaryota</taxon>
        <taxon>Fungi</taxon>
        <taxon>Dikarya</taxon>
        <taxon>Ascomycota</taxon>
        <taxon>Pezizomycotina</taxon>
        <taxon>Pezizomycetes</taxon>
        <taxon>Pezizales</taxon>
        <taxon>Tuberaceae</taxon>
        <taxon>Tuber</taxon>
    </lineage>
</organism>
<evidence type="ECO:0000313" key="2">
    <source>
        <dbReference type="Proteomes" id="UP000006911"/>
    </source>
</evidence>
<accession>D5GC17</accession>
<sequence>MHLPDATLIIPLYASLPAVVNVPKQTSDSPFIYSLKGDLVDGVQPVNLTWNATTKIVHHNHKPSQGRSEES</sequence>
<reference evidence="1 2" key="1">
    <citation type="journal article" date="2010" name="Nature">
        <title>Perigord black truffle genome uncovers evolutionary origins and mechanisms of symbiosis.</title>
        <authorList>
            <person name="Martin F."/>
            <person name="Kohler A."/>
            <person name="Murat C."/>
            <person name="Balestrini R."/>
            <person name="Coutinho P.M."/>
            <person name="Jaillon O."/>
            <person name="Montanini B."/>
            <person name="Morin E."/>
            <person name="Noel B."/>
            <person name="Percudani R."/>
            <person name="Porcel B."/>
            <person name="Rubini A."/>
            <person name="Amicucci A."/>
            <person name="Amselem J."/>
            <person name="Anthouard V."/>
            <person name="Arcioni S."/>
            <person name="Artiguenave F."/>
            <person name="Aury J.M."/>
            <person name="Ballario P."/>
            <person name="Bolchi A."/>
            <person name="Brenna A."/>
            <person name="Brun A."/>
            <person name="Buee M."/>
            <person name="Cantarel B."/>
            <person name="Chevalier G."/>
            <person name="Couloux A."/>
            <person name="Da Silva C."/>
            <person name="Denoeud F."/>
            <person name="Duplessis S."/>
            <person name="Ghignone S."/>
            <person name="Hilselberger B."/>
            <person name="Iotti M."/>
            <person name="Marcais B."/>
            <person name="Mello A."/>
            <person name="Miranda M."/>
            <person name="Pacioni G."/>
            <person name="Quesneville H."/>
            <person name="Riccioni C."/>
            <person name="Ruotolo R."/>
            <person name="Splivallo R."/>
            <person name="Stocchi V."/>
            <person name="Tisserant E."/>
            <person name="Viscomi A.R."/>
            <person name="Zambonelli A."/>
            <person name="Zampieri E."/>
            <person name="Henrissat B."/>
            <person name="Lebrun M.H."/>
            <person name="Paolocci F."/>
            <person name="Bonfante P."/>
            <person name="Ottonello S."/>
            <person name="Wincker P."/>
        </authorList>
    </citation>
    <scope>NUCLEOTIDE SEQUENCE [LARGE SCALE GENOMIC DNA]</scope>
    <source>
        <strain evidence="1 2">Mel28</strain>
    </source>
</reference>
<dbReference type="GeneID" id="9181329"/>
<name>D5GC17_TUBMM</name>
<dbReference type="RefSeq" id="XP_002837869.1">
    <property type="nucleotide sequence ID" value="XM_002837823.1"/>
</dbReference>
<protein>
    <submittedName>
        <fullName evidence="1">(Perigord truffle) hypothetical protein</fullName>
    </submittedName>
</protein>
<gene>
    <name evidence="1" type="ORF">GSTUM_00005769001</name>
</gene>
<proteinExistence type="predicted"/>
<dbReference type="KEGG" id="tml:GSTUM_00005769001"/>
<dbReference type="AlphaFoldDB" id="D5GC17"/>
<evidence type="ECO:0000313" key="1">
    <source>
        <dbReference type="EMBL" id="CAZ82060.1"/>
    </source>
</evidence>
<keyword evidence="2" id="KW-1185">Reference proteome</keyword>
<dbReference type="InParanoid" id="D5GC17"/>